<sequence>MATVGIGRQPNTELGAGAVNREQITENFGDFGDDLRLSATRRNAYCEERPSNRYTSWNNDDNYYHYSMKMSE</sequence>
<reference evidence="2 3" key="2">
    <citation type="submission" date="2018-11" db="EMBL/GenBank/DDBJ databases">
        <authorList>
            <consortium name="Pathogen Informatics"/>
        </authorList>
    </citation>
    <scope>NUCLEOTIDE SEQUENCE [LARGE SCALE GENOMIC DNA]</scope>
</reference>
<accession>A0A0M3JCK1</accession>
<organism evidence="4">
    <name type="scientific">Anisakis simplex</name>
    <name type="common">Herring worm</name>
    <dbReference type="NCBI Taxonomy" id="6269"/>
    <lineage>
        <taxon>Eukaryota</taxon>
        <taxon>Metazoa</taxon>
        <taxon>Ecdysozoa</taxon>
        <taxon>Nematoda</taxon>
        <taxon>Chromadorea</taxon>
        <taxon>Rhabditida</taxon>
        <taxon>Spirurina</taxon>
        <taxon>Ascaridomorpha</taxon>
        <taxon>Ascaridoidea</taxon>
        <taxon>Anisakidae</taxon>
        <taxon>Anisakis</taxon>
        <taxon>Anisakis simplex complex</taxon>
    </lineage>
</organism>
<evidence type="ECO:0000256" key="1">
    <source>
        <dbReference type="SAM" id="MobiDB-lite"/>
    </source>
</evidence>
<name>A0A0M3JCK1_ANISI</name>
<proteinExistence type="predicted"/>
<dbReference type="Proteomes" id="UP000267096">
    <property type="component" value="Unassembled WGS sequence"/>
</dbReference>
<evidence type="ECO:0000313" key="4">
    <source>
        <dbReference type="WBParaSite" id="ASIM_0000533201-mRNA-1"/>
    </source>
</evidence>
<gene>
    <name evidence="2" type="ORF">ASIM_LOCUS5134</name>
</gene>
<feature type="region of interest" description="Disordered" evidence="1">
    <location>
        <begin position="1"/>
        <end position="20"/>
    </location>
</feature>
<evidence type="ECO:0000313" key="2">
    <source>
        <dbReference type="EMBL" id="VDK25053.1"/>
    </source>
</evidence>
<protein>
    <submittedName>
        <fullName evidence="2 4">Uncharacterized protein</fullName>
    </submittedName>
</protein>
<keyword evidence="3" id="KW-1185">Reference proteome</keyword>
<dbReference type="EMBL" id="UYRR01009726">
    <property type="protein sequence ID" value="VDK25053.1"/>
    <property type="molecule type" value="Genomic_DNA"/>
</dbReference>
<evidence type="ECO:0000313" key="3">
    <source>
        <dbReference type="Proteomes" id="UP000267096"/>
    </source>
</evidence>
<reference evidence="4" key="1">
    <citation type="submission" date="2017-02" db="UniProtKB">
        <authorList>
            <consortium name="WormBaseParasite"/>
        </authorList>
    </citation>
    <scope>IDENTIFICATION</scope>
</reference>
<dbReference type="AlphaFoldDB" id="A0A0M3JCK1"/>
<dbReference type="WBParaSite" id="ASIM_0000533201-mRNA-1">
    <property type="protein sequence ID" value="ASIM_0000533201-mRNA-1"/>
    <property type="gene ID" value="ASIM_0000533201"/>
</dbReference>